<name>A0A5N4DGY5_CAMDR</name>
<accession>A0A5N4DGY5</accession>
<evidence type="ECO:0000313" key="1">
    <source>
        <dbReference type="EMBL" id="KAB1270388.1"/>
    </source>
</evidence>
<sequence length="435" mass="47361">MSTARCCCLAALDEKQQLPHPAPLTAGCHQQAPTLPLCSETAGLSSHHWSKAQDSVSLPLDSGSQILSDFGWLPLPAREAQFTLRHKFPLSESIASLNTQKRKAGESGQRHCFSSRSASANTQEGGMLLLQWADNQESLSSETPLQQGSVQLVTHPKHQPWATCVCMLSARRVPKGFPSPQTSLCREALDWPGILVSSGMLSPSYCQPKVGSWRGQPLALGKAPRHFSNAAGSSHGRNPFVTGQRAKQAAGFLNPQETDANAESGPPQLLGAGPLPARSRLEAEASLPITCLTMSSRMSTFSRKRLFSSSNCCLPPVHTPTNPCLWWKDRTSSYKGCFLPQYCWTKWQEMQPTCYPLAVFKLQALPRQVHGGGSVVKTQLHLPDAHAAFRGPKHTGSRPSASSANCDGYWTFGNERNPSALEELENCLWSCDISF</sequence>
<dbReference type="AlphaFoldDB" id="A0A5N4DGY5"/>
<reference evidence="1 2" key="1">
    <citation type="journal article" date="2019" name="Mol. Ecol. Resour.">
        <title>Improving Illumina assemblies with Hi-C and long reads: an example with the North African dromedary.</title>
        <authorList>
            <person name="Elbers J.P."/>
            <person name="Rogers M.F."/>
            <person name="Perelman P.L."/>
            <person name="Proskuryakova A.A."/>
            <person name="Serdyukova N.A."/>
            <person name="Johnson W.E."/>
            <person name="Horin P."/>
            <person name="Corander J."/>
            <person name="Murphy D."/>
            <person name="Burger P.A."/>
        </authorList>
    </citation>
    <scope>NUCLEOTIDE SEQUENCE [LARGE SCALE GENOMIC DNA]</scope>
    <source>
        <strain evidence="1">Drom800</strain>
        <tissue evidence="1">Blood</tissue>
    </source>
</reference>
<dbReference type="Proteomes" id="UP000299084">
    <property type="component" value="Unassembled WGS sequence"/>
</dbReference>
<proteinExistence type="predicted"/>
<comment type="caution">
    <text evidence="1">The sequence shown here is derived from an EMBL/GenBank/DDBJ whole genome shotgun (WGS) entry which is preliminary data.</text>
</comment>
<keyword evidence="2" id="KW-1185">Reference proteome</keyword>
<dbReference type="PROSITE" id="PS51257">
    <property type="entry name" value="PROKAR_LIPOPROTEIN"/>
    <property type="match status" value="1"/>
</dbReference>
<evidence type="ECO:0000313" key="2">
    <source>
        <dbReference type="Proteomes" id="UP000299084"/>
    </source>
</evidence>
<gene>
    <name evidence="1" type="ORF">Cadr_000017440</name>
</gene>
<dbReference type="EMBL" id="JWIN03000012">
    <property type="protein sequence ID" value="KAB1270388.1"/>
    <property type="molecule type" value="Genomic_DNA"/>
</dbReference>
<protein>
    <submittedName>
        <fullName evidence="1">Uncharacterized protein</fullName>
    </submittedName>
</protein>
<organism evidence="1 2">
    <name type="scientific">Camelus dromedarius</name>
    <name type="common">Dromedary</name>
    <name type="synonym">Arabian camel</name>
    <dbReference type="NCBI Taxonomy" id="9838"/>
    <lineage>
        <taxon>Eukaryota</taxon>
        <taxon>Metazoa</taxon>
        <taxon>Chordata</taxon>
        <taxon>Craniata</taxon>
        <taxon>Vertebrata</taxon>
        <taxon>Euteleostomi</taxon>
        <taxon>Mammalia</taxon>
        <taxon>Eutheria</taxon>
        <taxon>Laurasiatheria</taxon>
        <taxon>Artiodactyla</taxon>
        <taxon>Tylopoda</taxon>
        <taxon>Camelidae</taxon>
        <taxon>Camelus</taxon>
    </lineage>
</organism>